<accession>A0ABD2N708</accession>
<gene>
    <name evidence="1" type="ORF">HHI36_015805</name>
</gene>
<dbReference type="Proteomes" id="UP001516400">
    <property type="component" value="Unassembled WGS sequence"/>
</dbReference>
<name>A0ABD2N708_9CUCU</name>
<organism evidence="1 2">
    <name type="scientific">Cryptolaemus montrouzieri</name>
    <dbReference type="NCBI Taxonomy" id="559131"/>
    <lineage>
        <taxon>Eukaryota</taxon>
        <taxon>Metazoa</taxon>
        <taxon>Ecdysozoa</taxon>
        <taxon>Arthropoda</taxon>
        <taxon>Hexapoda</taxon>
        <taxon>Insecta</taxon>
        <taxon>Pterygota</taxon>
        <taxon>Neoptera</taxon>
        <taxon>Endopterygota</taxon>
        <taxon>Coleoptera</taxon>
        <taxon>Polyphaga</taxon>
        <taxon>Cucujiformia</taxon>
        <taxon>Coccinelloidea</taxon>
        <taxon>Coccinellidae</taxon>
        <taxon>Scymninae</taxon>
        <taxon>Scymnini</taxon>
        <taxon>Cryptolaemus</taxon>
    </lineage>
</organism>
<reference evidence="1 2" key="1">
    <citation type="journal article" date="2021" name="BMC Biol.">
        <title>Horizontally acquired antibacterial genes associated with adaptive radiation of ladybird beetles.</title>
        <authorList>
            <person name="Li H.S."/>
            <person name="Tang X.F."/>
            <person name="Huang Y.H."/>
            <person name="Xu Z.Y."/>
            <person name="Chen M.L."/>
            <person name="Du X.Y."/>
            <person name="Qiu B.Y."/>
            <person name="Chen P.T."/>
            <person name="Zhang W."/>
            <person name="Slipinski A."/>
            <person name="Escalona H.E."/>
            <person name="Waterhouse R.M."/>
            <person name="Zwick A."/>
            <person name="Pang H."/>
        </authorList>
    </citation>
    <scope>NUCLEOTIDE SEQUENCE [LARGE SCALE GENOMIC DNA]</scope>
    <source>
        <strain evidence="1">SYSU2018</strain>
    </source>
</reference>
<keyword evidence="2" id="KW-1185">Reference proteome</keyword>
<evidence type="ECO:0000313" key="2">
    <source>
        <dbReference type="Proteomes" id="UP001516400"/>
    </source>
</evidence>
<dbReference type="EMBL" id="JABFTP020000062">
    <property type="protein sequence ID" value="KAL3274413.1"/>
    <property type="molecule type" value="Genomic_DNA"/>
</dbReference>
<proteinExistence type="predicted"/>
<comment type="caution">
    <text evidence="1">The sequence shown here is derived from an EMBL/GenBank/DDBJ whole genome shotgun (WGS) entry which is preliminary data.</text>
</comment>
<protein>
    <submittedName>
        <fullName evidence="1">Uncharacterized protein</fullName>
    </submittedName>
</protein>
<dbReference type="AlphaFoldDB" id="A0ABD2N708"/>
<sequence length="117" mass="13716">MDQLHDIWHFAPQTWDRSINVGEINIYSGAEYDEVEFDICKAVKNASGIQSLTRVQNIFDFGMFLMRSQVLAVDNRQETYYKTRRYVTIPAFLKEDALANNLDHRHLNMNTFVLKVI</sequence>
<evidence type="ECO:0000313" key="1">
    <source>
        <dbReference type="EMBL" id="KAL3274413.1"/>
    </source>
</evidence>